<dbReference type="Proteomes" id="UP001178288">
    <property type="component" value="Chromosome"/>
</dbReference>
<dbReference type="PANTHER" id="PTHR43819:SF1">
    <property type="entry name" value="ARCHAEAL-TYPE GLUTAMATE SYNTHASE [NADPH]"/>
    <property type="match status" value="1"/>
</dbReference>
<sequence length="542" mass="60035">MNLLLTVLLILLVVFIGAPLCLFIWLHFVAKKPQHSIIRAHPYLGWMRYLLEKMGPELRQYWFDSDNGSGPFSRSDFLGIVFSAKYRSDLLSFGSKRDFEKPGYYIANGLFPLLNEELRVDNQEKIHAMKYKIDHEGLFTRREHIEKDEVTRWLFPEEDAIVVGPERDFPWRLCGPFGASATSYGAVGEHYILSTGRGSSMAGGSWINTGEGGIAPEHLESGADVVAQIGPGLFGYRDPDGNFSLAEFKLKALEPNVKAFELKFGQGAKIRGGHLEGSKVTPKVASIRKVLVGQTINSPNRFPFLHNSYETLQFIQTLQAEGGKPVGIKIVVGYHSNLDEFFEAMNQLKIYPDFITVDGGEGGTGATYKSMADSMGLPLYPALVAVVDKAWQFGVRDKLKIFASGKLISADKIAIALGIGADAVNSARGFMIANGCIMAMQCHTGKCPAGVTTTDPKYQEALVSEEKQWRVMNYIINVRQGLYALGAACGIDTPRKFTREHIVFKTDDGQVKRLSDLFPLPGTLEEFPKRQLFTDVENLDVG</sequence>
<organism evidence="4 5">
    <name type="scientific">Neobacillus novalis</name>
    <dbReference type="NCBI Taxonomy" id="220687"/>
    <lineage>
        <taxon>Bacteria</taxon>
        <taxon>Bacillati</taxon>
        <taxon>Bacillota</taxon>
        <taxon>Bacilli</taxon>
        <taxon>Bacillales</taxon>
        <taxon>Bacillaceae</taxon>
        <taxon>Neobacillus</taxon>
    </lineage>
</organism>
<evidence type="ECO:0000313" key="5">
    <source>
        <dbReference type="Proteomes" id="UP001178288"/>
    </source>
</evidence>
<reference evidence="4" key="1">
    <citation type="submission" date="2023-05" db="EMBL/GenBank/DDBJ databases">
        <title>Comparative genomics of Bacillaceae isolates and their secondary metabolite potential.</title>
        <authorList>
            <person name="Song L."/>
            <person name="Nielsen L.J."/>
            <person name="Mohite O."/>
            <person name="Xu X."/>
            <person name="Weber T."/>
            <person name="Kovacs A.T."/>
        </authorList>
    </citation>
    <scope>NUCLEOTIDE SEQUENCE</scope>
    <source>
        <strain evidence="4">XLM17</strain>
    </source>
</reference>
<dbReference type="RefSeq" id="WP_066094197.1">
    <property type="nucleotide sequence ID" value="NZ_CP126114.1"/>
</dbReference>
<dbReference type="InterPro" id="IPR013785">
    <property type="entry name" value="Aldolase_TIM"/>
</dbReference>
<dbReference type="GO" id="GO:0015930">
    <property type="term" value="F:glutamate synthase activity"/>
    <property type="evidence" value="ECO:0007669"/>
    <property type="project" value="InterPro"/>
</dbReference>
<evidence type="ECO:0000256" key="1">
    <source>
        <dbReference type="ARBA" id="ARBA00009716"/>
    </source>
</evidence>
<dbReference type="PANTHER" id="PTHR43819">
    <property type="entry name" value="ARCHAEAL-TYPE GLUTAMATE SYNTHASE [NADPH]"/>
    <property type="match status" value="1"/>
</dbReference>
<dbReference type="InterPro" id="IPR024188">
    <property type="entry name" value="GltB"/>
</dbReference>
<dbReference type="Gene3D" id="3.20.20.70">
    <property type="entry name" value="Aldolase class I"/>
    <property type="match status" value="1"/>
</dbReference>
<dbReference type="EMBL" id="CP126114">
    <property type="protein sequence ID" value="WHY86276.1"/>
    <property type="molecule type" value="Genomic_DNA"/>
</dbReference>
<dbReference type="GO" id="GO:0006537">
    <property type="term" value="P:glutamate biosynthetic process"/>
    <property type="evidence" value="ECO:0007669"/>
    <property type="project" value="InterPro"/>
</dbReference>
<evidence type="ECO:0000313" key="4">
    <source>
        <dbReference type="EMBL" id="WHY86276.1"/>
    </source>
</evidence>
<dbReference type="SUPFAM" id="SSF51395">
    <property type="entry name" value="FMN-linked oxidoreductases"/>
    <property type="match status" value="1"/>
</dbReference>
<dbReference type="Pfam" id="PF01645">
    <property type="entry name" value="Glu_synthase"/>
    <property type="match status" value="1"/>
</dbReference>
<dbReference type="PIRSF" id="PIRSF006429">
    <property type="entry name" value="GOGAT_lg_2"/>
    <property type="match status" value="1"/>
</dbReference>
<dbReference type="AlphaFoldDB" id="A0AA95SGP9"/>
<protein>
    <submittedName>
        <fullName evidence="4">FMN-binding glutamate synthase family protein</fullName>
        <ecNumber evidence="4">1.4.-.-</ecNumber>
    </submittedName>
</protein>
<keyword evidence="4" id="KW-0560">Oxidoreductase</keyword>
<accession>A0AA95SGP9</accession>
<feature type="domain" description="Glutamate synthase" evidence="3">
    <location>
        <begin position="118"/>
        <end position="491"/>
    </location>
</feature>
<dbReference type="EC" id="1.4.-.-" evidence="4"/>
<dbReference type="KEGG" id="nnv:QNH39_27550"/>
<proteinExistence type="inferred from homology"/>
<gene>
    <name evidence="4" type="ORF">QNH39_27550</name>
</gene>
<keyword evidence="5" id="KW-1185">Reference proteome</keyword>
<comment type="similarity">
    <text evidence="1 2">Belongs to the glutamate synthase family.</text>
</comment>
<evidence type="ECO:0000256" key="2">
    <source>
        <dbReference type="PIRNR" id="PIRNR006429"/>
    </source>
</evidence>
<dbReference type="CDD" id="cd02808">
    <property type="entry name" value="GltS_FMN"/>
    <property type="match status" value="1"/>
</dbReference>
<name>A0AA95SGP9_9BACI</name>
<evidence type="ECO:0000259" key="3">
    <source>
        <dbReference type="Pfam" id="PF01645"/>
    </source>
</evidence>
<dbReference type="InterPro" id="IPR002932">
    <property type="entry name" value="Glu_synthdom"/>
</dbReference>